<evidence type="ECO:0000256" key="1">
    <source>
        <dbReference type="ARBA" id="ARBA00022801"/>
    </source>
</evidence>
<dbReference type="GO" id="GO:0009251">
    <property type="term" value="P:glucan catabolic process"/>
    <property type="evidence" value="ECO:0007669"/>
    <property type="project" value="TreeGrafter"/>
</dbReference>
<organism evidence="5 6">
    <name type="scientific">Hymenobacter elongatus</name>
    <dbReference type="NCBI Taxonomy" id="877208"/>
    <lineage>
        <taxon>Bacteria</taxon>
        <taxon>Pseudomonadati</taxon>
        <taxon>Bacteroidota</taxon>
        <taxon>Cytophagia</taxon>
        <taxon>Cytophagales</taxon>
        <taxon>Hymenobacteraceae</taxon>
        <taxon>Hymenobacter</taxon>
    </lineage>
</organism>
<keyword evidence="6" id="KW-1185">Reference proteome</keyword>
<proteinExistence type="inferred from homology"/>
<protein>
    <submittedName>
        <fullName evidence="5">Carbohydrate-binding protein</fullName>
    </submittedName>
</protein>
<dbReference type="PANTHER" id="PTHR31297">
    <property type="entry name" value="GLUCAN ENDO-1,6-BETA-GLUCOSIDASE B"/>
    <property type="match status" value="1"/>
</dbReference>
<dbReference type="GO" id="GO:0005576">
    <property type="term" value="C:extracellular region"/>
    <property type="evidence" value="ECO:0007669"/>
    <property type="project" value="TreeGrafter"/>
</dbReference>
<dbReference type="InterPro" id="IPR005084">
    <property type="entry name" value="CBM6"/>
</dbReference>
<evidence type="ECO:0000313" key="5">
    <source>
        <dbReference type="EMBL" id="TGE16138.1"/>
    </source>
</evidence>
<dbReference type="EMBL" id="SRLD01000018">
    <property type="protein sequence ID" value="TGE16138.1"/>
    <property type="molecule type" value="Genomic_DNA"/>
</dbReference>
<dbReference type="Pfam" id="PF18099">
    <property type="entry name" value="CBM_35_2"/>
    <property type="match status" value="1"/>
</dbReference>
<evidence type="ECO:0000259" key="4">
    <source>
        <dbReference type="PROSITE" id="PS51175"/>
    </source>
</evidence>
<dbReference type="InterPro" id="IPR008979">
    <property type="entry name" value="Galactose-bd-like_sf"/>
</dbReference>
<dbReference type="GO" id="GO:0009986">
    <property type="term" value="C:cell surface"/>
    <property type="evidence" value="ECO:0007669"/>
    <property type="project" value="TreeGrafter"/>
</dbReference>
<dbReference type="Pfam" id="PF00150">
    <property type="entry name" value="Cellulase"/>
    <property type="match status" value="1"/>
</dbReference>
<dbReference type="InterPro" id="IPR041342">
    <property type="entry name" value="CBM35"/>
</dbReference>
<dbReference type="OrthoDB" id="9800955at2"/>
<gene>
    <name evidence="5" type="ORF">E5J99_10755</name>
</gene>
<dbReference type="GO" id="GO:0030246">
    <property type="term" value="F:carbohydrate binding"/>
    <property type="evidence" value="ECO:0007669"/>
    <property type="project" value="InterPro"/>
</dbReference>
<feature type="domain" description="CBM6" evidence="4">
    <location>
        <begin position="397"/>
        <end position="523"/>
    </location>
</feature>
<dbReference type="PROSITE" id="PS51175">
    <property type="entry name" value="CBM6"/>
    <property type="match status" value="1"/>
</dbReference>
<dbReference type="Gene3D" id="3.20.20.80">
    <property type="entry name" value="Glycosidases"/>
    <property type="match status" value="1"/>
</dbReference>
<dbReference type="Gene3D" id="2.60.120.260">
    <property type="entry name" value="Galactose-binding domain-like"/>
    <property type="match status" value="1"/>
</dbReference>
<dbReference type="CDD" id="cd04080">
    <property type="entry name" value="CBM6_cellulase-like"/>
    <property type="match status" value="1"/>
</dbReference>
<keyword evidence="2 3" id="KW-0326">Glycosidase</keyword>
<dbReference type="SUPFAM" id="SSF51445">
    <property type="entry name" value="(Trans)glycosidases"/>
    <property type="match status" value="1"/>
</dbReference>
<dbReference type="AlphaFoldDB" id="A0A4Z0PKD5"/>
<evidence type="ECO:0000256" key="2">
    <source>
        <dbReference type="ARBA" id="ARBA00023295"/>
    </source>
</evidence>
<sequence length="534" mass="59921">MPEAAMEDFYEQYRARFVNKADIDFVAAQGFNCVRLPFHYDLFLTRQQRRARNNASRSPRNVDAYVQALTRWYDQGQLFTNTENLDGFRLIDEVLRWCAANNMYVILDLHAAPGGQGSDRNINDNFVPLDLWKRKDAQGRLIYQDITVRLWEKLAARYRHDPRVAMYDFVNEPHNVNASSGLSNENAEINALYSGLIAAVRRQGDQHLLLLEGNGYGNEYTNLTPDKLRIKDRRNLVYNAHRYWCPNDPKATDPNPNQLNLLANLVAFRATWQVPVWVGETGENSNEWFSGAVQSLSSQSIGWCHWNLKRVEGVTSLLRVRHYGSILTPEGRAALLRNVEFKQCVPNRDVIAALTGPAMARMPFVALSIPGTIHATDYDLGRNGIAYHDTYAERIDYRQEAPTNNGSICRNDGIDIQATADKDSNGFAVSDMAAGEWMHYTVTVARAGAYTLRARVKNDSAVPARLLVKLDDVPIGSFTVNQTPAAAPWVTMAVPTTPLPAGRHTLTLYVEQPGASLSWLQFNSATTPTTQGGQ</sequence>
<reference evidence="5 6" key="1">
    <citation type="submission" date="2019-04" db="EMBL/GenBank/DDBJ databases">
        <authorList>
            <person name="Feng G."/>
            <person name="Zhang J."/>
            <person name="Zhu H."/>
        </authorList>
    </citation>
    <scope>NUCLEOTIDE SEQUENCE [LARGE SCALE GENOMIC DNA]</scope>
    <source>
        <strain evidence="5 6">JCM 17223</strain>
    </source>
</reference>
<comment type="similarity">
    <text evidence="3">Belongs to the glycosyl hydrolase 5 (cellulase A) family.</text>
</comment>
<dbReference type="InterPro" id="IPR017853">
    <property type="entry name" value="GH"/>
</dbReference>
<dbReference type="GO" id="GO:0008422">
    <property type="term" value="F:beta-glucosidase activity"/>
    <property type="evidence" value="ECO:0007669"/>
    <property type="project" value="TreeGrafter"/>
</dbReference>
<dbReference type="Proteomes" id="UP000297739">
    <property type="component" value="Unassembled WGS sequence"/>
</dbReference>
<accession>A0A4Z0PKD5</accession>
<evidence type="ECO:0000256" key="3">
    <source>
        <dbReference type="RuleBase" id="RU361153"/>
    </source>
</evidence>
<dbReference type="PANTHER" id="PTHR31297:SF13">
    <property type="entry name" value="PUTATIVE-RELATED"/>
    <property type="match status" value="1"/>
</dbReference>
<keyword evidence="1 3" id="KW-0378">Hydrolase</keyword>
<dbReference type="SUPFAM" id="SSF49785">
    <property type="entry name" value="Galactose-binding domain-like"/>
    <property type="match status" value="1"/>
</dbReference>
<comment type="caution">
    <text evidence="5">The sequence shown here is derived from an EMBL/GenBank/DDBJ whole genome shotgun (WGS) entry which is preliminary data.</text>
</comment>
<name>A0A4Z0PKD5_9BACT</name>
<dbReference type="InterPro" id="IPR001547">
    <property type="entry name" value="Glyco_hydro_5"/>
</dbReference>
<dbReference type="InterPro" id="IPR050386">
    <property type="entry name" value="Glycosyl_hydrolase_5"/>
</dbReference>
<evidence type="ECO:0000313" key="6">
    <source>
        <dbReference type="Proteomes" id="UP000297739"/>
    </source>
</evidence>